<evidence type="ECO:0000256" key="1">
    <source>
        <dbReference type="SAM" id="Phobius"/>
    </source>
</evidence>
<dbReference type="OMA" id="WTTLEIM"/>
<keyword evidence="1" id="KW-1133">Transmembrane helix</keyword>
<protein>
    <submittedName>
        <fullName evidence="2">Uncharacterized protein</fullName>
    </submittedName>
</protein>
<feature type="transmembrane region" description="Helical" evidence="1">
    <location>
        <begin position="83"/>
        <end position="104"/>
    </location>
</feature>
<keyword evidence="1" id="KW-0472">Membrane</keyword>
<proteinExistence type="predicted"/>
<feature type="transmembrane region" description="Helical" evidence="1">
    <location>
        <begin position="610"/>
        <end position="627"/>
    </location>
</feature>
<keyword evidence="1" id="KW-0812">Transmembrane</keyword>
<feature type="transmembrane region" description="Helical" evidence="1">
    <location>
        <begin position="170"/>
        <end position="189"/>
    </location>
</feature>
<dbReference type="GeneID" id="20647893"/>
<gene>
    <name evidence="2" type="ORF">PHYSODRAFT_340352</name>
</gene>
<dbReference type="InParanoid" id="G5AB79"/>
<feature type="transmembrane region" description="Helical" evidence="1">
    <location>
        <begin position="876"/>
        <end position="902"/>
    </location>
</feature>
<feature type="transmembrane region" description="Helical" evidence="1">
    <location>
        <begin position="581"/>
        <end position="604"/>
    </location>
</feature>
<feature type="transmembrane region" description="Helical" evidence="1">
    <location>
        <begin position="373"/>
        <end position="394"/>
    </location>
</feature>
<feature type="transmembrane region" description="Helical" evidence="1">
    <location>
        <begin position="931"/>
        <end position="949"/>
    </location>
</feature>
<sequence>MKLRCLVVTLWEATQVEQRGRYSTEGILELTTYANEASWMRVIAVLVATPLPCLVMTVIIDTLPLADPSEGVAANSMHFLRSYYTYLVMTFLAIHQFHISVPVLPCILWREVGSTLVVAAVTVGILYALATVVGFPLPFSILTVTPAWLLLITFTLTLEWAKKVKETPGAAMMLVSSIKLWMCQVLVVFTYPSYFYIFTTLYKGGKTAFAVLLPFIKLFMKNLFARTVVHLRDEMPEVVVFNVELFNALFVSYCMQNSPSLWITLELMGVDIVMMGLSLRGACRDNEDVDSSTRLTTLDRASLLLHLGQTPTITPFNVPTTTAAPTTSLISGVMGRTKSKRKNAIKTSLKNGMAKLPVRYTHKVQRLVYAAEFLLLLNYVEVVIPLVFSFYLLVMYSLPNREYYAQLRGVTHFELFHTLRSVQLYCSLQLVSLLVLFLALQRVLSLSPIHQLAYVLEKRYSGVQLKLVFWVYYNLWESTQVELRGRYSAERVLDLTKYTNETSWPRVIAVLLVTPLPCLLVTVLVDIIPLADPSDGIEANSSYFLRSYYTFLVITFLAIQQFRMSVSLLPYPLWRAIGHTALVAALSSGILYAFALVIGFPLPFSLLTTTPLWVTLISISMVFEWGIKIRKTPGAATMIVNAIKLWMCEVLLVFIYPPYFYVFTTLSERAQMAFALLLPAIKLLMRNLFSRTILHLTDELPEAVIFNCDVFNALFVAYCMQNSPSVWTTLEIMAVDIVMMAVSLRDAERTKKSLRDLEARIEHEFVWDRYASIRSRSRSPTSLDRASMLLRLRRDAKPEMRISSFLELKRVAPVVDSIVPGPPLLKPIIEVKRKTSLVSKLSSQTTKRIHPAVRVAGHDLPKLPVTIRYTRLVQRLLYLAEFILLLNYVEVIIPLVFSIYLYGMYHLPNREYYAQLHGMTENELVQTLKNVLFYCSLQLVSLMLLFYALQRQLGFSPIHHLAFVLDKQFVGIQVKLLFWVYYNAQASLKHSGESIGTHSLLTLQLRPANSVVVSAGYDYTFQFPWLQQQPHPISSN</sequence>
<feature type="transmembrane region" description="Helical" evidence="1">
    <location>
        <begin position="548"/>
        <end position="569"/>
    </location>
</feature>
<dbReference type="KEGG" id="psoj:PHYSODRAFT_340352"/>
<dbReference type="Proteomes" id="UP000002640">
    <property type="component" value="Unassembled WGS sequence"/>
</dbReference>
<feature type="transmembrane region" description="Helical" evidence="1">
    <location>
        <begin position="116"/>
        <end position="135"/>
    </location>
</feature>
<keyword evidence="3" id="KW-1185">Reference proteome</keyword>
<organism evidence="2 3">
    <name type="scientific">Phytophthora sojae (strain P6497)</name>
    <name type="common">Soybean stem and root rot agent</name>
    <name type="synonym">Phytophthora megasperma f. sp. glycines</name>
    <dbReference type="NCBI Taxonomy" id="1094619"/>
    <lineage>
        <taxon>Eukaryota</taxon>
        <taxon>Sar</taxon>
        <taxon>Stramenopiles</taxon>
        <taxon>Oomycota</taxon>
        <taxon>Peronosporomycetes</taxon>
        <taxon>Peronosporales</taxon>
        <taxon>Peronosporaceae</taxon>
        <taxon>Phytophthora</taxon>
    </lineage>
</organism>
<feature type="transmembrane region" description="Helical" evidence="1">
    <location>
        <begin position="195"/>
        <end position="216"/>
    </location>
</feature>
<dbReference type="EMBL" id="JH159162">
    <property type="protein sequence ID" value="EGZ07224.1"/>
    <property type="molecule type" value="Genomic_DNA"/>
</dbReference>
<feature type="transmembrane region" description="Helical" evidence="1">
    <location>
        <begin position="671"/>
        <end position="689"/>
    </location>
</feature>
<dbReference type="RefSeq" id="XP_009536790.1">
    <property type="nucleotide sequence ID" value="XM_009538495.1"/>
</dbReference>
<feature type="transmembrane region" description="Helical" evidence="1">
    <location>
        <begin position="422"/>
        <end position="440"/>
    </location>
</feature>
<feature type="transmembrane region" description="Helical" evidence="1">
    <location>
        <begin position="141"/>
        <end position="158"/>
    </location>
</feature>
<feature type="transmembrane region" description="Helical" evidence="1">
    <location>
        <begin position="639"/>
        <end position="659"/>
    </location>
</feature>
<dbReference type="AlphaFoldDB" id="G5AB79"/>
<accession>G5AB79</accession>
<reference evidence="2 3" key="1">
    <citation type="journal article" date="2006" name="Science">
        <title>Phytophthora genome sequences uncover evolutionary origins and mechanisms of pathogenesis.</title>
        <authorList>
            <person name="Tyler B.M."/>
            <person name="Tripathy S."/>
            <person name="Zhang X."/>
            <person name="Dehal P."/>
            <person name="Jiang R.H."/>
            <person name="Aerts A."/>
            <person name="Arredondo F.D."/>
            <person name="Baxter L."/>
            <person name="Bensasson D."/>
            <person name="Beynon J.L."/>
            <person name="Chapman J."/>
            <person name="Damasceno C.M."/>
            <person name="Dorrance A.E."/>
            <person name="Dou D."/>
            <person name="Dickerman A.W."/>
            <person name="Dubchak I.L."/>
            <person name="Garbelotto M."/>
            <person name="Gijzen M."/>
            <person name="Gordon S.G."/>
            <person name="Govers F."/>
            <person name="Grunwald N.J."/>
            <person name="Huang W."/>
            <person name="Ivors K.L."/>
            <person name="Jones R.W."/>
            <person name="Kamoun S."/>
            <person name="Krampis K."/>
            <person name="Lamour K.H."/>
            <person name="Lee M.K."/>
            <person name="McDonald W.H."/>
            <person name="Medina M."/>
            <person name="Meijer H.J."/>
            <person name="Nordberg E.K."/>
            <person name="Maclean D.J."/>
            <person name="Ospina-Giraldo M.D."/>
            <person name="Morris P.F."/>
            <person name="Phuntumart V."/>
            <person name="Putnam N.H."/>
            <person name="Rash S."/>
            <person name="Rose J.K."/>
            <person name="Sakihama Y."/>
            <person name="Salamov A.A."/>
            <person name="Savidor A."/>
            <person name="Scheuring C.F."/>
            <person name="Smith B.M."/>
            <person name="Sobral B.W."/>
            <person name="Terry A."/>
            <person name="Torto-Alalibo T.A."/>
            <person name="Win J."/>
            <person name="Xu Z."/>
            <person name="Zhang H."/>
            <person name="Grigoriev I.V."/>
            <person name="Rokhsar D.S."/>
            <person name="Boore J.L."/>
        </authorList>
    </citation>
    <scope>NUCLEOTIDE SEQUENCE [LARGE SCALE GENOMIC DNA]</scope>
    <source>
        <strain evidence="2 3">P6497</strain>
    </source>
</reference>
<feature type="transmembrane region" description="Helical" evidence="1">
    <location>
        <begin position="42"/>
        <end position="63"/>
    </location>
</feature>
<evidence type="ECO:0000313" key="3">
    <source>
        <dbReference type="Proteomes" id="UP000002640"/>
    </source>
</evidence>
<name>G5AB79_PHYSP</name>
<feature type="transmembrane region" description="Helical" evidence="1">
    <location>
        <begin position="507"/>
        <end position="528"/>
    </location>
</feature>
<evidence type="ECO:0000313" key="2">
    <source>
        <dbReference type="EMBL" id="EGZ07224.1"/>
    </source>
</evidence>